<evidence type="ECO:0000313" key="2">
    <source>
        <dbReference type="Proteomes" id="UP001597342"/>
    </source>
</evidence>
<dbReference type="EMBL" id="JBHUHU010000001">
    <property type="protein sequence ID" value="MFD2099242.1"/>
    <property type="molecule type" value="Genomic_DNA"/>
</dbReference>
<reference evidence="2" key="1">
    <citation type="journal article" date="2019" name="Int. J. Syst. Evol. Microbiol.">
        <title>The Global Catalogue of Microorganisms (GCM) 10K type strain sequencing project: providing services to taxonomists for standard genome sequencing and annotation.</title>
        <authorList>
            <consortium name="The Broad Institute Genomics Platform"/>
            <consortium name="The Broad Institute Genome Sequencing Center for Infectious Disease"/>
            <person name="Wu L."/>
            <person name="Ma J."/>
        </authorList>
    </citation>
    <scope>NUCLEOTIDE SEQUENCE [LARGE SCALE GENOMIC DNA]</scope>
    <source>
        <strain evidence="2">JCM 3389</strain>
    </source>
</reference>
<gene>
    <name evidence="1" type="ORF">ACFSJE_05615</name>
</gene>
<organism evidence="1 2">
    <name type="scientific">Flagellimonas iocasae</name>
    <dbReference type="NCBI Taxonomy" id="2055905"/>
    <lineage>
        <taxon>Bacteria</taxon>
        <taxon>Pseudomonadati</taxon>
        <taxon>Bacteroidota</taxon>
        <taxon>Flavobacteriia</taxon>
        <taxon>Flavobacteriales</taxon>
        <taxon>Flavobacteriaceae</taxon>
        <taxon>Flagellimonas</taxon>
    </lineage>
</organism>
<accession>A0ABW4XW30</accession>
<evidence type="ECO:0008006" key="3">
    <source>
        <dbReference type="Google" id="ProtNLM"/>
    </source>
</evidence>
<keyword evidence="2" id="KW-1185">Reference proteome</keyword>
<dbReference type="Proteomes" id="UP001597342">
    <property type="component" value="Unassembled WGS sequence"/>
</dbReference>
<sequence>MRTLIPTLVLSMLISYSYGQIERDKTLHFLGGSLFGLAGAGIAKQTTKGNRVWTFVGAVTGSALAGLAKEAIDSGQPTNSWDNDDLLATVLGGVTVGLAVDIFSKKDSNGRLRGRYSNLYEMDFPFDDGPPIYLVNGDELPHLTTLGLSKQLVNYYVLIR</sequence>
<protein>
    <recommendedName>
        <fullName evidence="3">Glycine zipper 2TM domain-containing protein</fullName>
    </recommendedName>
</protein>
<comment type="caution">
    <text evidence="1">The sequence shown here is derived from an EMBL/GenBank/DDBJ whole genome shotgun (WGS) entry which is preliminary data.</text>
</comment>
<dbReference type="RefSeq" id="WP_379829989.1">
    <property type="nucleotide sequence ID" value="NZ_JBHUHU010000001.1"/>
</dbReference>
<proteinExistence type="predicted"/>
<evidence type="ECO:0000313" key="1">
    <source>
        <dbReference type="EMBL" id="MFD2099242.1"/>
    </source>
</evidence>
<name>A0ABW4XW30_9FLAO</name>